<accession>A0ABD1VMG5</accession>
<dbReference type="InterPro" id="IPR012677">
    <property type="entry name" value="Nucleotide-bd_a/b_plait_sf"/>
</dbReference>
<dbReference type="InterPro" id="IPR035979">
    <property type="entry name" value="RBD_domain_sf"/>
</dbReference>
<dbReference type="Proteomes" id="UP001604277">
    <property type="component" value="Unassembled WGS sequence"/>
</dbReference>
<sequence length="104" mass="11511">MASGDVEFRCFVGGLAWATTDQSLEQAFSQFGEVIESKEWLAHYLDHTWSQRSSQIDKDSSRVKLVPGRPNTSSRDGVKPLPPPPSEFQFMPTLGIGLTKGCTH</sequence>
<evidence type="ECO:0000313" key="4">
    <source>
        <dbReference type="Proteomes" id="UP001604277"/>
    </source>
</evidence>
<feature type="domain" description="RRM" evidence="2">
    <location>
        <begin position="11"/>
        <end position="36"/>
    </location>
</feature>
<name>A0ABD1VMG5_9LAMI</name>
<protein>
    <submittedName>
        <fullName evidence="3">Glycine-rich RNA-binding protein 2-like</fullName>
    </submittedName>
</protein>
<dbReference type="Pfam" id="PF00076">
    <property type="entry name" value="RRM_1"/>
    <property type="match status" value="1"/>
</dbReference>
<dbReference type="AlphaFoldDB" id="A0ABD1VMG5"/>
<evidence type="ECO:0000313" key="3">
    <source>
        <dbReference type="EMBL" id="KAL2537560.1"/>
    </source>
</evidence>
<comment type="caution">
    <text evidence="3">The sequence shown here is derived from an EMBL/GenBank/DDBJ whole genome shotgun (WGS) entry which is preliminary data.</text>
</comment>
<feature type="region of interest" description="Disordered" evidence="1">
    <location>
        <begin position="53"/>
        <end position="93"/>
    </location>
</feature>
<dbReference type="SUPFAM" id="SSF54928">
    <property type="entry name" value="RNA-binding domain, RBD"/>
    <property type="match status" value="1"/>
</dbReference>
<organism evidence="3 4">
    <name type="scientific">Forsythia ovata</name>
    <dbReference type="NCBI Taxonomy" id="205694"/>
    <lineage>
        <taxon>Eukaryota</taxon>
        <taxon>Viridiplantae</taxon>
        <taxon>Streptophyta</taxon>
        <taxon>Embryophyta</taxon>
        <taxon>Tracheophyta</taxon>
        <taxon>Spermatophyta</taxon>
        <taxon>Magnoliopsida</taxon>
        <taxon>eudicotyledons</taxon>
        <taxon>Gunneridae</taxon>
        <taxon>Pentapetalae</taxon>
        <taxon>asterids</taxon>
        <taxon>lamiids</taxon>
        <taxon>Lamiales</taxon>
        <taxon>Oleaceae</taxon>
        <taxon>Forsythieae</taxon>
        <taxon>Forsythia</taxon>
    </lineage>
</organism>
<evidence type="ECO:0000256" key="1">
    <source>
        <dbReference type="SAM" id="MobiDB-lite"/>
    </source>
</evidence>
<gene>
    <name evidence="3" type="ORF">Fot_18951</name>
</gene>
<dbReference type="Gene3D" id="3.30.70.330">
    <property type="match status" value="1"/>
</dbReference>
<evidence type="ECO:0000259" key="2">
    <source>
        <dbReference type="Pfam" id="PF00076"/>
    </source>
</evidence>
<dbReference type="InterPro" id="IPR000504">
    <property type="entry name" value="RRM_dom"/>
</dbReference>
<keyword evidence="4" id="KW-1185">Reference proteome</keyword>
<dbReference type="EMBL" id="JBFOLJ010000005">
    <property type="protein sequence ID" value="KAL2537560.1"/>
    <property type="molecule type" value="Genomic_DNA"/>
</dbReference>
<proteinExistence type="predicted"/>
<reference evidence="4" key="1">
    <citation type="submission" date="2024-07" db="EMBL/GenBank/DDBJ databases">
        <title>Two chromosome-level genome assemblies of Korean endemic species Abeliophyllum distichum and Forsythia ovata (Oleaceae).</title>
        <authorList>
            <person name="Jang H."/>
        </authorList>
    </citation>
    <scope>NUCLEOTIDE SEQUENCE [LARGE SCALE GENOMIC DNA]</scope>
</reference>